<evidence type="ECO:0000313" key="2">
    <source>
        <dbReference type="Proteomes" id="UP001592582"/>
    </source>
</evidence>
<dbReference type="InterPro" id="IPR011033">
    <property type="entry name" value="PRC_barrel-like_sf"/>
</dbReference>
<proteinExistence type="predicted"/>
<protein>
    <submittedName>
        <fullName evidence="1">PRC-barrel domain-containing protein</fullName>
    </submittedName>
</protein>
<keyword evidence="2" id="KW-1185">Reference proteome</keyword>
<dbReference type="EMBL" id="JBHEZX010000015">
    <property type="protein sequence ID" value="MFC1413173.1"/>
    <property type="molecule type" value="Genomic_DNA"/>
</dbReference>
<comment type="caution">
    <text evidence="1">The sequence shown here is derived from an EMBL/GenBank/DDBJ whole genome shotgun (WGS) entry which is preliminary data.</text>
</comment>
<dbReference type="Proteomes" id="UP001592582">
    <property type="component" value="Unassembled WGS sequence"/>
</dbReference>
<name>A0ABV6VHT1_9ACTN</name>
<evidence type="ECO:0000313" key="1">
    <source>
        <dbReference type="EMBL" id="MFC1413173.1"/>
    </source>
</evidence>
<dbReference type="Pfam" id="PF05239">
    <property type="entry name" value="PRC"/>
    <property type="match status" value="1"/>
</dbReference>
<reference evidence="1 2" key="1">
    <citation type="submission" date="2024-09" db="EMBL/GenBank/DDBJ databases">
        <authorList>
            <person name="Lee S.D."/>
        </authorList>
    </citation>
    <scope>NUCLEOTIDE SEQUENCE [LARGE SCALE GENOMIC DNA]</scope>
    <source>
        <strain evidence="1 2">N1-1</strain>
    </source>
</reference>
<organism evidence="1 2">
    <name type="scientific">Streptacidiphilus alkalitolerans</name>
    <dbReference type="NCBI Taxonomy" id="3342712"/>
    <lineage>
        <taxon>Bacteria</taxon>
        <taxon>Bacillati</taxon>
        <taxon>Actinomycetota</taxon>
        <taxon>Actinomycetes</taxon>
        <taxon>Kitasatosporales</taxon>
        <taxon>Streptomycetaceae</taxon>
        <taxon>Streptacidiphilus</taxon>
    </lineage>
</organism>
<sequence>MSDEAATTQYAIGTEVHCKDGECGRLDRVVVDPVARRLTHLVVDPGHEIQRLVPVDLVDDSGGTGGTGGSDGSGSGGSGGIRLGCTTREFARLEAAEETEFLPGAEDGLGYTPEQMIVWPYFGLGASAGTGAIGMGMPGIVPIGEGPGTTTYDRVPSGEVQIRRGERVAATDGEIGRVQGLVIDPRDHGVTHVLLQEGHLWGKKTVAIPIRAVSYEGGGVRVALSKAELGDLPPVDLAG</sequence>
<dbReference type="Gene3D" id="2.30.30.240">
    <property type="entry name" value="PRC-barrel domain"/>
    <property type="match status" value="1"/>
</dbReference>
<accession>A0ABV6VHT1</accession>
<dbReference type="SUPFAM" id="SSF50346">
    <property type="entry name" value="PRC-barrel domain"/>
    <property type="match status" value="1"/>
</dbReference>
<dbReference type="InterPro" id="IPR027275">
    <property type="entry name" value="PRC-brl_dom"/>
</dbReference>
<gene>
    <name evidence="1" type="ORF">ACEZDG_28290</name>
</gene>